<dbReference type="EMBL" id="JAVRRG010000004">
    <property type="protein sequence ID" value="KAK5101566.1"/>
    <property type="molecule type" value="Genomic_DNA"/>
</dbReference>
<evidence type="ECO:0000256" key="1">
    <source>
        <dbReference type="SAM" id="MobiDB-lite"/>
    </source>
</evidence>
<protein>
    <submittedName>
        <fullName evidence="2">Uncharacterized protein</fullName>
    </submittedName>
</protein>
<evidence type="ECO:0000313" key="3">
    <source>
        <dbReference type="Proteomes" id="UP001345013"/>
    </source>
</evidence>
<gene>
    <name evidence="2" type="ORF">LTR24_000622</name>
</gene>
<feature type="compositionally biased region" description="Low complexity" evidence="1">
    <location>
        <begin position="12"/>
        <end position="21"/>
    </location>
</feature>
<keyword evidence="3" id="KW-1185">Reference proteome</keyword>
<dbReference type="Proteomes" id="UP001345013">
    <property type="component" value="Unassembled WGS sequence"/>
</dbReference>
<sequence length="97" mass="10304">MFLKQTSYKPRSGSTSSSGGTEQASTPTSPPAKQAADTQQPATAAQAGRRRSSTDQAYAGLNNYKRSSVDDKRSGFAEQSAQPGVLGQMWNNFTKGK</sequence>
<feature type="region of interest" description="Disordered" evidence="1">
    <location>
        <begin position="1"/>
        <end position="97"/>
    </location>
</feature>
<feature type="compositionally biased region" description="Low complexity" evidence="1">
    <location>
        <begin position="31"/>
        <end position="47"/>
    </location>
</feature>
<organism evidence="2 3">
    <name type="scientific">Lithohypha guttulata</name>
    <dbReference type="NCBI Taxonomy" id="1690604"/>
    <lineage>
        <taxon>Eukaryota</taxon>
        <taxon>Fungi</taxon>
        <taxon>Dikarya</taxon>
        <taxon>Ascomycota</taxon>
        <taxon>Pezizomycotina</taxon>
        <taxon>Eurotiomycetes</taxon>
        <taxon>Chaetothyriomycetidae</taxon>
        <taxon>Chaetothyriales</taxon>
        <taxon>Trichomeriaceae</taxon>
        <taxon>Lithohypha</taxon>
    </lineage>
</organism>
<comment type="caution">
    <text evidence="2">The sequence shown here is derived from an EMBL/GenBank/DDBJ whole genome shotgun (WGS) entry which is preliminary data.</text>
</comment>
<name>A0ABR0KNE2_9EURO</name>
<evidence type="ECO:0000313" key="2">
    <source>
        <dbReference type="EMBL" id="KAK5101566.1"/>
    </source>
</evidence>
<accession>A0ABR0KNE2</accession>
<proteinExistence type="predicted"/>
<reference evidence="2 3" key="1">
    <citation type="submission" date="2023-08" db="EMBL/GenBank/DDBJ databases">
        <title>Black Yeasts Isolated from many extreme environments.</title>
        <authorList>
            <person name="Coleine C."/>
            <person name="Stajich J.E."/>
            <person name="Selbmann L."/>
        </authorList>
    </citation>
    <scope>NUCLEOTIDE SEQUENCE [LARGE SCALE GENOMIC DNA]</scope>
    <source>
        <strain evidence="2 3">CCFEE 5885</strain>
    </source>
</reference>